<proteinExistence type="predicted"/>
<evidence type="ECO:0000313" key="3">
    <source>
        <dbReference type="Proteomes" id="UP000054820"/>
    </source>
</evidence>
<dbReference type="Proteomes" id="UP000255110">
    <property type="component" value="Unassembled WGS sequence"/>
</dbReference>
<name>A0A378LBF2_9GAMM</name>
<evidence type="ECO:0000313" key="1">
    <source>
        <dbReference type="EMBL" id="KTD70320.1"/>
    </source>
</evidence>
<reference evidence="1 3" key="1">
    <citation type="submission" date="2015-11" db="EMBL/GenBank/DDBJ databases">
        <title>Genomic analysis of 38 Legionella species identifies large and diverse effector repertoires.</title>
        <authorList>
            <person name="Burstein D."/>
            <person name="Amaro F."/>
            <person name="Zusman T."/>
            <person name="Lifshitz Z."/>
            <person name="Cohen O."/>
            <person name="Gilbert J.A."/>
            <person name="Pupko T."/>
            <person name="Shuman H.A."/>
            <person name="Segal G."/>
        </authorList>
    </citation>
    <scope>NUCLEOTIDE SEQUENCE [LARGE SCALE GENOMIC DNA]</scope>
    <source>
        <strain evidence="1 3">SC-18-C9</strain>
    </source>
</reference>
<reference evidence="2 4" key="2">
    <citation type="submission" date="2018-06" db="EMBL/GenBank/DDBJ databases">
        <authorList>
            <consortium name="Pathogen Informatics"/>
            <person name="Doyle S."/>
        </authorList>
    </citation>
    <scope>NUCLEOTIDE SEQUENCE [LARGE SCALE GENOMIC DNA]</scope>
    <source>
        <strain evidence="2 4">NCTC11991</strain>
    </source>
</reference>
<accession>A0A378LBF2</accession>
<dbReference type="AlphaFoldDB" id="A0A378LBF2"/>
<dbReference type="EMBL" id="UGOY01000001">
    <property type="protein sequence ID" value="STY24054.1"/>
    <property type="molecule type" value="Genomic_DNA"/>
</dbReference>
<keyword evidence="3" id="KW-1185">Reference proteome</keyword>
<gene>
    <name evidence="1" type="ORF">Lstg_3322</name>
    <name evidence="2" type="ORF">NCTC11991_02670</name>
</gene>
<sequence>MGHAEFLFAKFGIMVPVCLINRYPRLLYAQDTILENSPDINLDDTTVVNFYIISIVAWVQ</sequence>
<evidence type="ECO:0000313" key="4">
    <source>
        <dbReference type="Proteomes" id="UP000255110"/>
    </source>
</evidence>
<dbReference type="EMBL" id="LNYZ01000042">
    <property type="protein sequence ID" value="KTD70320.1"/>
    <property type="molecule type" value="Genomic_DNA"/>
</dbReference>
<dbReference type="Proteomes" id="UP000054820">
    <property type="component" value="Unassembled WGS sequence"/>
</dbReference>
<evidence type="ECO:0000313" key="2">
    <source>
        <dbReference type="EMBL" id="STY24054.1"/>
    </source>
</evidence>
<protein>
    <submittedName>
        <fullName evidence="2">Uncharacterized protein</fullName>
    </submittedName>
</protein>
<organism evidence="2 4">
    <name type="scientific">Legionella steigerwaltii</name>
    <dbReference type="NCBI Taxonomy" id="460"/>
    <lineage>
        <taxon>Bacteria</taxon>
        <taxon>Pseudomonadati</taxon>
        <taxon>Pseudomonadota</taxon>
        <taxon>Gammaproteobacteria</taxon>
        <taxon>Legionellales</taxon>
        <taxon>Legionellaceae</taxon>
        <taxon>Legionella</taxon>
    </lineage>
</organism>